<reference evidence="4" key="1">
    <citation type="submission" date="2016-11" db="UniProtKB">
        <authorList>
            <consortium name="WormBaseParasite"/>
        </authorList>
    </citation>
    <scope>IDENTIFICATION</scope>
</reference>
<evidence type="ECO:0000256" key="2">
    <source>
        <dbReference type="SAM" id="MobiDB-lite"/>
    </source>
</evidence>
<dbReference type="SUPFAM" id="SSF48452">
    <property type="entry name" value="TPR-like"/>
    <property type="match status" value="1"/>
</dbReference>
<dbReference type="AlphaFoldDB" id="A0A1I8JGY1"/>
<protein>
    <submittedName>
        <fullName evidence="4">TPR_REGION domain-containing protein</fullName>
    </submittedName>
</protein>
<accession>A0A1I8JGY1</accession>
<dbReference type="GO" id="GO:0015629">
    <property type="term" value="C:actin cytoskeleton"/>
    <property type="evidence" value="ECO:0007669"/>
    <property type="project" value="TreeGrafter"/>
</dbReference>
<organism evidence="3 4">
    <name type="scientific">Macrostomum lignano</name>
    <dbReference type="NCBI Taxonomy" id="282301"/>
    <lineage>
        <taxon>Eukaryota</taxon>
        <taxon>Metazoa</taxon>
        <taxon>Spiralia</taxon>
        <taxon>Lophotrochozoa</taxon>
        <taxon>Platyhelminthes</taxon>
        <taxon>Rhabditophora</taxon>
        <taxon>Macrostomorpha</taxon>
        <taxon>Macrostomida</taxon>
        <taxon>Macrostomidae</taxon>
        <taxon>Macrostomum</taxon>
    </lineage>
</organism>
<dbReference type="InterPro" id="IPR011990">
    <property type="entry name" value="TPR-like_helical_dom_sf"/>
</dbReference>
<dbReference type="PANTHER" id="PTHR16091">
    <property type="entry name" value="TTC17 PROTEIN"/>
    <property type="match status" value="1"/>
</dbReference>
<feature type="region of interest" description="Disordered" evidence="2">
    <location>
        <begin position="888"/>
        <end position="932"/>
    </location>
</feature>
<dbReference type="PROSITE" id="PS50005">
    <property type="entry name" value="TPR"/>
    <property type="match status" value="1"/>
</dbReference>
<dbReference type="SMART" id="SM00028">
    <property type="entry name" value="TPR"/>
    <property type="match status" value="3"/>
</dbReference>
<dbReference type="GO" id="GO:0005737">
    <property type="term" value="C:cytoplasm"/>
    <property type="evidence" value="ECO:0007669"/>
    <property type="project" value="TreeGrafter"/>
</dbReference>
<feature type="region of interest" description="Disordered" evidence="2">
    <location>
        <begin position="735"/>
        <end position="757"/>
    </location>
</feature>
<evidence type="ECO:0000256" key="1">
    <source>
        <dbReference type="PROSITE-ProRule" id="PRU00339"/>
    </source>
</evidence>
<feature type="region of interest" description="Disordered" evidence="2">
    <location>
        <begin position="959"/>
        <end position="987"/>
    </location>
</feature>
<dbReference type="Gene3D" id="1.25.40.10">
    <property type="entry name" value="Tetratricopeptide repeat domain"/>
    <property type="match status" value="1"/>
</dbReference>
<name>A0A1I8JGY1_9PLAT</name>
<feature type="compositionally biased region" description="Polar residues" evidence="2">
    <location>
        <begin position="888"/>
        <end position="897"/>
    </location>
</feature>
<dbReference type="InterPro" id="IPR019734">
    <property type="entry name" value="TPR_rpt"/>
</dbReference>
<dbReference type="Pfam" id="PF13181">
    <property type="entry name" value="TPR_8"/>
    <property type="match status" value="1"/>
</dbReference>
<feature type="compositionally biased region" description="Low complexity" evidence="2">
    <location>
        <begin position="744"/>
        <end position="757"/>
    </location>
</feature>
<dbReference type="InterPro" id="IPR052630">
    <property type="entry name" value="TTC17"/>
</dbReference>
<dbReference type="Proteomes" id="UP000095280">
    <property type="component" value="Unplaced"/>
</dbReference>
<feature type="compositionally biased region" description="Basic residues" evidence="2">
    <location>
        <begin position="960"/>
        <end position="981"/>
    </location>
</feature>
<dbReference type="GO" id="GO:0030041">
    <property type="term" value="P:actin filament polymerization"/>
    <property type="evidence" value="ECO:0007669"/>
    <property type="project" value="TreeGrafter"/>
</dbReference>
<evidence type="ECO:0000313" key="3">
    <source>
        <dbReference type="Proteomes" id="UP000095280"/>
    </source>
</evidence>
<keyword evidence="3" id="KW-1185">Reference proteome</keyword>
<evidence type="ECO:0000313" key="4">
    <source>
        <dbReference type="WBParaSite" id="maker-uti_cns_0047984-snap-gene-0.7-mRNA-1"/>
    </source>
</evidence>
<keyword evidence="1" id="KW-0802">TPR repeat</keyword>
<proteinExistence type="predicted"/>
<dbReference type="PANTHER" id="PTHR16091:SF3">
    <property type="entry name" value="TETRATRICOPEPTIDE REPEAT PROTEIN 17"/>
    <property type="match status" value="1"/>
</dbReference>
<feature type="repeat" description="TPR" evidence="1">
    <location>
        <begin position="552"/>
        <end position="585"/>
    </location>
</feature>
<sequence length="1259" mass="137408">MDCAKGKREMRSIVFCTDPLALIDRVMARRQVSADDGALIKVGIDSGGGFLKFCVSIVPAQGLKDQPTGSRSTYAEGACRFHFEDGGVRKLLLLAIAESVSESYDNLQQILNLLNLQGFSFCAAVDMKISNAILGLQCCSSTHPCPWCETARIDFSNPDRTNVLRSIGGIRLQAFEYQRTVEEKAPRNVSAAAFKNCVRPPLLEVPDSTMVLQAIPPMGLHLLLGVTNRLFEELDTQLRGLEDCQISTDDWLQQLGLRRPLQNGGNFAGNACECLLNGVDILIAMLAQHNVFSAMPVAHALRCFRDVKASCFGMSVCGDFENRVRAFEQAYIDLGIRVTPKVHAVIDHVVQFLNMSNIAGEPKKGLGFWSEQVVETAHHDFSSMWQDFRIDFHHPSYPDRLHKLKTMLLRILLTILLPHRIHHQQYYYHHRRRYSISTDIGESAFADAITGIGTGGYHNQHSHWKLIDSRVTPMLFNSSSTSSSSITGSVGGGDRFVDDNQWRRQRFARISLPAQAEPQVFSIFVQPGKPRPTERDVARAVSERLRASPKSAHALNQAGNLLRYHGRTLSAVECFRKALSVSPNNADVLLNLARVLFNHRYLEDAAYLARRSLETQPANRNAWLQHFTLGEILRAAGHSAEAAHHLRQAVSLKPEFKPAQAQLRLLEPAGQSSLTVYTLTIIAFLVLCVLAGLLTTTEANLDAYGEVMKTQRHFNRAMAMRTLRMSINPRLARARGPPAPPPIVASAGSGSANSSGESSVVMKDMQMTTIANSIFTTGIIIEMPHSSESHSGLVSKYTGAFSCSGSTLGVICFHTMYGGRTVADVNRVQCRNRNLPSVSGKSASKLNASMMKTEHTCTRCSLRLGFSMPIRPRIQLLPTTQAKDESTMNYNCSQLPNGGSLDVAGRLSIPPPRRPSKPAVWPPAPPETSRAAAAAADRWNHWLRPLPLLNASAAAGSSMRCRRHWTPPERLKKRQRQRRPRQQLAAHEYRFGSSFRAGLASNRESNGRRANRLSLSRSEHRRLASLVVTLADISILLTALALLKLPILDSSRLRNSFSQPATVHRCTPPIDADEPPPTAPEATAFSNLVALFKPPYRPAGGAQAAGQVRRAPGVPLAAGAGRVAALAAAAGASRVLAIVQHGRSFVGVRLSAVATGGGGCQAKARLASGATGVHGAGQRANGAGHQQISGANINDSVSFSSVTEHFPRIVVAGRVSTCRDRNSSRCFNWCRCESDKPLLPLLPLLFVFESPAAVATTPS</sequence>
<dbReference type="WBParaSite" id="maker-uti_cns_0047984-snap-gene-0.7-mRNA-1">
    <property type="protein sequence ID" value="maker-uti_cns_0047984-snap-gene-0.7-mRNA-1"/>
    <property type="gene ID" value="maker-uti_cns_0047984-snap-gene-0.7"/>
</dbReference>